<protein>
    <submittedName>
        <fullName evidence="1">Uncharacterized protein</fullName>
    </submittedName>
</protein>
<organism evidence="1 2">
    <name type="scientific">Parendozoicomonas haliclonae</name>
    <dbReference type="NCBI Taxonomy" id="1960125"/>
    <lineage>
        <taxon>Bacteria</taxon>
        <taxon>Pseudomonadati</taxon>
        <taxon>Pseudomonadota</taxon>
        <taxon>Gammaproteobacteria</taxon>
        <taxon>Oceanospirillales</taxon>
        <taxon>Endozoicomonadaceae</taxon>
        <taxon>Parendozoicomonas</taxon>
    </lineage>
</organism>
<dbReference type="EMBL" id="FWPT01000016">
    <property type="protein sequence ID" value="SMA50775.1"/>
    <property type="molecule type" value="Genomic_DNA"/>
</dbReference>
<name>A0A1X7ARB3_9GAMM</name>
<dbReference type="Proteomes" id="UP000196573">
    <property type="component" value="Unassembled WGS sequence"/>
</dbReference>
<accession>A0A1X7ARB3</accession>
<dbReference type="AlphaFoldDB" id="A0A1X7ARB3"/>
<keyword evidence="2" id="KW-1185">Reference proteome</keyword>
<evidence type="ECO:0000313" key="1">
    <source>
        <dbReference type="EMBL" id="SMA50775.1"/>
    </source>
</evidence>
<reference evidence="1 2" key="1">
    <citation type="submission" date="2017-03" db="EMBL/GenBank/DDBJ databases">
        <authorList>
            <person name="Afonso C.L."/>
            <person name="Miller P.J."/>
            <person name="Scott M.A."/>
            <person name="Spackman E."/>
            <person name="Goraichik I."/>
            <person name="Dimitrov K.M."/>
            <person name="Suarez D.L."/>
            <person name="Swayne D.E."/>
        </authorList>
    </citation>
    <scope>NUCLEOTIDE SEQUENCE [LARGE SCALE GENOMIC DNA]</scope>
    <source>
        <strain evidence="1">SB41UT1</strain>
    </source>
</reference>
<evidence type="ECO:0000313" key="2">
    <source>
        <dbReference type="Proteomes" id="UP000196573"/>
    </source>
</evidence>
<proteinExistence type="predicted"/>
<gene>
    <name evidence="1" type="ORF">EHSB41UT_04592</name>
</gene>
<sequence>MEKAKSVKVFCDDIRRTFPLPDTKIVDNNYRENTFCRLPHYWHCNDFPCRFESPSNYSGKSFYTFMDAVRSYTPAPERYIRVALLVGESCLTSILPELERSSDAVLMLDNDPCLLNVVVKSLEELQSTHSSLSEDLYLERISHSIVPIDSKQEFKDGYFHAKQHTKEFNPFFSEGRLSQVRSSARRISVIPVCVNAFSMDQMGTLKSLLSLHSVRINVINLTNLLEYHFPFFDDRINELAGVTLDEKKDLFEFHFNDLPLAQDAICGYSRVLQEPRFSKVTSSNDFWRDQIGYLKRLSCDDDWGVHNFFGSV</sequence>